<name>A3IJF7_9CHRO</name>
<dbReference type="EMBL" id="AAXW01000002">
    <property type="protein sequence ID" value="EAZ93939.1"/>
    <property type="molecule type" value="Genomic_DNA"/>
</dbReference>
<proteinExistence type="predicted"/>
<accession>A3IJF7</accession>
<protein>
    <submittedName>
        <fullName evidence="1">Uncharacterized protein</fullName>
    </submittedName>
</protein>
<gene>
    <name evidence="1" type="ORF">CY0110_19127</name>
</gene>
<organism evidence="1 2">
    <name type="scientific">Crocosphaera chwakensis CCY0110</name>
    <dbReference type="NCBI Taxonomy" id="391612"/>
    <lineage>
        <taxon>Bacteria</taxon>
        <taxon>Bacillati</taxon>
        <taxon>Cyanobacteriota</taxon>
        <taxon>Cyanophyceae</taxon>
        <taxon>Oscillatoriophycideae</taxon>
        <taxon>Chroococcales</taxon>
        <taxon>Aphanothecaceae</taxon>
        <taxon>Crocosphaera</taxon>
        <taxon>Crocosphaera chwakensis</taxon>
    </lineage>
</organism>
<dbReference type="AlphaFoldDB" id="A3IJF7"/>
<sequence>MKISATVSNFCNLDPSCPNHKYFDKNLYKTLKK</sequence>
<keyword evidence="2" id="KW-1185">Reference proteome</keyword>
<dbReference type="Proteomes" id="UP000003781">
    <property type="component" value="Unassembled WGS sequence"/>
</dbReference>
<comment type="caution">
    <text evidence="1">The sequence shown here is derived from an EMBL/GenBank/DDBJ whole genome shotgun (WGS) entry which is preliminary data.</text>
</comment>
<reference evidence="1 2" key="1">
    <citation type="submission" date="2007-03" db="EMBL/GenBank/DDBJ databases">
        <authorList>
            <person name="Stal L."/>
            <person name="Ferriera S."/>
            <person name="Johnson J."/>
            <person name="Kravitz S."/>
            <person name="Beeson K."/>
            <person name="Sutton G."/>
            <person name="Rogers Y.-H."/>
            <person name="Friedman R."/>
            <person name="Frazier M."/>
            <person name="Venter J.C."/>
        </authorList>
    </citation>
    <scope>NUCLEOTIDE SEQUENCE [LARGE SCALE GENOMIC DNA]</scope>
    <source>
        <strain evidence="1 2">CCY0110</strain>
    </source>
</reference>
<evidence type="ECO:0000313" key="1">
    <source>
        <dbReference type="EMBL" id="EAZ93939.1"/>
    </source>
</evidence>
<evidence type="ECO:0000313" key="2">
    <source>
        <dbReference type="Proteomes" id="UP000003781"/>
    </source>
</evidence>